<name>A0A6J4NXE6_9ACTN</name>
<organism evidence="7">
    <name type="scientific">uncultured Propionibacteriaceae bacterium</name>
    <dbReference type="NCBI Taxonomy" id="257457"/>
    <lineage>
        <taxon>Bacteria</taxon>
        <taxon>Bacillati</taxon>
        <taxon>Actinomycetota</taxon>
        <taxon>Actinomycetes</taxon>
        <taxon>Propionibacteriales</taxon>
        <taxon>Propionibacteriaceae</taxon>
        <taxon>environmental samples</taxon>
    </lineage>
</organism>
<evidence type="ECO:0000256" key="5">
    <source>
        <dbReference type="SAM" id="MobiDB-lite"/>
    </source>
</evidence>
<evidence type="ECO:0000256" key="2">
    <source>
        <dbReference type="ARBA" id="ARBA00022692"/>
    </source>
</evidence>
<gene>
    <name evidence="7" type="ORF">AVDCRST_MAG75-2085</name>
</gene>
<feature type="region of interest" description="Disordered" evidence="5">
    <location>
        <begin position="1"/>
        <end position="54"/>
    </location>
</feature>
<dbReference type="PANTHER" id="PTHR30168">
    <property type="entry name" value="PUTATIVE MEMBRANE PROTEIN YPFJ"/>
    <property type="match status" value="1"/>
</dbReference>
<keyword evidence="4 6" id="KW-0472">Membrane</keyword>
<dbReference type="Pfam" id="PF04228">
    <property type="entry name" value="Zn_peptidase"/>
    <property type="match status" value="1"/>
</dbReference>
<dbReference type="EMBL" id="CADCUO010000135">
    <property type="protein sequence ID" value="CAA9400165.1"/>
    <property type="molecule type" value="Genomic_DNA"/>
</dbReference>
<comment type="subcellular location">
    <subcellularLocation>
        <location evidence="1">Membrane</location>
        <topology evidence="1">Single-pass membrane protein</topology>
    </subcellularLocation>
</comment>
<reference evidence="7" key="1">
    <citation type="submission" date="2020-02" db="EMBL/GenBank/DDBJ databases">
        <authorList>
            <person name="Meier V. D."/>
        </authorList>
    </citation>
    <scope>NUCLEOTIDE SEQUENCE</scope>
    <source>
        <strain evidence="7">AVDCRST_MAG75</strain>
    </source>
</reference>
<evidence type="ECO:0000256" key="3">
    <source>
        <dbReference type="ARBA" id="ARBA00022989"/>
    </source>
</evidence>
<dbReference type="PANTHER" id="PTHR30168:SF0">
    <property type="entry name" value="INNER MEMBRANE PROTEIN"/>
    <property type="match status" value="1"/>
</dbReference>
<evidence type="ECO:0000256" key="4">
    <source>
        <dbReference type="ARBA" id="ARBA00023136"/>
    </source>
</evidence>
<dbReference type="InterPro" id="IPR007343">
    <property type="entry name" value="Uncharacterised_pept_Zn_put"/>
</dbReference>
<dbReference type="AlphaFoldDB" id="A0A6J4NXE6"/>
<keyword evidence="3 6" id="KW-1133">Transmembrane helix</keyword>
<sequence length="356" mass="39127">MTQQQWGNRQTPWGQPPPQRGGWGQPYNPQQLRRGQFAPNPYGAPVQFLPPRRPRRSPFRSLLAAMMIIGLIALAGMASTNATTQSAELPYQNEDYRVPPPDTTPPPLPVPETYEEAEQLLVSNKLYAQNTPTPVRCTATPINVRTAENAQLKNHFEELMECLVRVWGPPVEAAGFQVVRPTVTIYGARVTTKCGDAEVNAFYCSGDQQVYFSNQLADYVPIVKREKWAADVVMAHEFGHALQARTAILISSHALGEESGDKRTELELSRRLEVQADCFSGMSMGAMRQSLGISDSDEEGIEATYNAVGDDVVSGKPNVVGNHGLGRSRVYWGSTGLGTSDIGECNTYTAKDDLVR</sequence>
<proteinExistence type="predicted"/>
<protein>
    <recommendedName>
        <fullName evidence="8">YpfJ protein, zinc metalloprotease superfamily</fullName>
    </recommendedName>
</protein>
<dbReference type="GO" id="GO:0016020">
    <property type="term" value="C:membrane"/>
    <property type="evidence" value="ECO:0007669"/>
    <property type="project" value="UniProtKB-SubCell"/>
</dbReference>
<evidence type="ECO:0000256" key="1">
    <source>
        <dbReference type="ARBA" id="ARBA00004167"/>
    </source>
</evidence>
<accession>A0A6J4NXE6</accession>
<evidence type="ECO:0000256" key="6">
    <source>
        <dbReference type="SAM" id="Phobius"/>
    </source>
</evidence>
<keyword evidence="2 6" id="KW-0812">Transmembrane</keyword>
<evidence type="ECO:0008006" key="8">
    <source>
        <dbReference type="Google" id="ProtNLM"/>
    </source>
</evidence>
<evidence type="ECO:0000313" key="7">
    <source>
        <dbReference type="EMBL" id="CAA9400165.1"/>
    </source>
</evidence>
<feature type="transmembrane region" description="Helical" evidence="6">
    <location>
        <begin position="62"/>
        <end position="80"/>
    </location>
</feature>